<dbReference type="RefSeq" id="WP_144562374.1">
    <property type="nucleotide sequence ID" value="NZ_VIVN01000001.1"/>
</dbReference>
<dbReference type="EMBL" id="VIVN01000001">
    <property type="protein sequence ID" value="TWE08738.1"/>
    <property type="molecule type" value="Genomic_DNA"/>
</dbReference>
<sequence>MTKLITVDKAKAEIKRLQYYVDLVESYETDTLDRAIIKEYAITNSIEKVTKSLNVGREYATEVIKRRGTDELHKMMRSGYMLKTRPNRNR</sequence>
<organism evidence="1 2">
    <name type="scientific">Neobacillus bataviensis</name>
    <dbReference type="NCBI Taxonomy" id="220685"/>
    <lineage>
        <taxon>Bacteria</taxon>
        <taxon>Bacillati</taxon>
        <taxon>Bacillota</taxon>
        <taxon>Bacilli</taxon>
        <taxon>Bacillales</taxon>
        <taxon>Bacillaceae</taxon>
        <taxon>Neobacillus</taxon>
    </lineage>
</organism>
<proteinExistence type="predicted"/>
<gene>
    <name evidence="1" type="ORF">FB550_101766</name>
</gene>
<comment type="caution">
    <text evidence="1">The sequence shown here is derived from an EMBL/GenBank/DDBJ whole genome shotgun (WGS) entry which is preliminary data.</text>
</comment>
<evidence type="ECO:0000313" key="2">
    <source>
        <dbReference type="Proteomes" id="UP000319671"/>
    </source>
</evidence>
<keyword evidence="2" id="KW-1185">Reference proteome</keyword>
<dbReference type="Proteomes" id="UP000319671">
    <property type="component" value="Unassembled WGS sequence"/>
</dbReference>
<dbReference type="AlphaFoldDB" id="A0A561DZD7"/>
<accession>A0A561DZD7</accession>
<reference evidence="1 2" key="1">
    <citation type="submission" date="2019-06" db="EMBL/GenBank/DDBJ databases">
        <title>Sorghum-associated microbial communities from plants grown in Nebraska, USA.</title>
        <authorList>
            <person name="Schachtman D."/>
        </authorList>
    </citation>
    <scope>NUCLEOTIDE SEQUENCE [LARGE SCALE GENOMIC DNA]</scope>
    <source>
        <strain evidence="1 2">2482</strain>
    </source>
</reference>
<protein>
    <submittedName>
        <fullName evidence="1">Uncharacterized protein</fullName>
    </submittedName>
</protein>
<evidence type="ECO:0000313" key="1">
    <source>
        <dbReference type="EMBL" id="TWE08738.1"/>
    </source>
</evidence>
<name>A0A561DZD7_9BACI</name>